<dbReference type="AlphaFoldDB" id="A0A097KLR6"/>
<evidence type="ECO:0000256" key="2">
    <source>
        <dbReference type="ARBA" id="ARBA00005712"/>
    </source>
</evidence>
<dbReference type="PANTHER" id="PTHR13822:SF10">
    <property type="entry name" value="ATP SYNTHASE EPSILON CHAIN, CHLOROPLASTIC"/>
    <property type="match status" value="1"/>
</dbReference>
<evidence type="ECO:0000256" key="6">
    <source>
        <dbReference type="ARBA" id="ARBA00023065"/>
    </source>
</evidence>
<dbReference type="InterPro" id="IPR001469">
    <property type="entry name" value="ATP_synth_F1_dsu/esu"/>
</dbReference>
<name>A0A097KLR6_9CHLO</name>
<dbReference type="HAMAP" id="MF_00530">
    <property type="entry name" value="ATP_synth_epsil_bac"/>
    <property type="match status" value="1"/>
</dbReference>
<evidence type="ECO:0000256" key="4">
    <source>
        <dbReference type="ARBA" id="ARBA00022640"/>
    </source>
</evidence>
<feature type="domain" description="ATP synthase F1 complex delta/epsilon subunit N-terminal" evidence="15">
    <location>
        <begin position="21"/>
        <end position="99"/>
    </location>
</feature>
<comment type="function">
    <text evidence="11 12">Produces ATP from ADP in the presence of a proton gradient across the membrane.</text>
</comment>
<dbReference type="NCBIfam" id="TIGR01216">
    <property type="entry name" value="ATP_synt_epsi"/>
    <property type="match status" value="1"/>
</dbReference>
<protein>
    <recommendedName>
        <fullName evidence="11 12">ATP synthase epsilon chain, chloroplastic</fullName>
    </recommendedName>
    <alternativeName>
        <fullName evidence="11">ATP synthase F1 sector epsilon subunit</fullName>
    </alternativeName>
    <alternativeName>
        <fullName evidence="11">F-ATPase epsilon subunit</fullName>
    </alternativeName>
</protein>
<sequence>MTVNSNRSIKKSMLSKPIMSLKVCIMTPDQIFWNKEVEEIILPTNTGQMGVLTNHAPVITALDIGVMSIRTKNEWSPVALMGGFALVKQNQVTVLVNEAESIEDIDVELVEQLYTEAREKLESAATEKEKVEANSIFKRAKARYQMVKQEGLPS</sequence>
<dbReference type="Gene3D" id="2.60.15.10">
    <property type="entry name" value="F0F1 ATP synthase delta/epsilon subunit, N-terminal"/>
    <property type="match status" value="1"/>
</dbReference>
<evidence type="ECO:0000256" key="7">
    <source>
        <dbReference type="ARBA" id="ARBA00023078"/>
    </source>
</evidence>
<dbReference type="CDD" id="cd12152">
    <property type="entry name" value="F1-ATPase_delta"/>
    <property type="match status" value="1"/>
</dbReference>
<keyword evidence="16" id="KW-0150">Chloroplast</keyword>
<keyword evidence="6 11" id="KW-0406">Ion transport</keyword>
<dbReference type="PANTHER" id="PTHR13822">
    <property type="entry name" value="ATP SYNTHASE DELTA/EPSILON CHAIN"/>
    <property type="match status" value="1"/>
</dbReference>
<dbReference type="FunFam" id="2.60.15.10:FF:000002">
    <property type="entry name" value="ATP synthase epsilon chain, chloroplastic"/>
    <property type="match status" value="1"/>
</dbReference>
<comment type="subunit">
    <text evidence="11 12">F-type ATPases have 2 components, CF(1) - the catalytic core - and CF(0) - the membrane proton channel. CF(1) has five subunits: alpha(3), beta(3), gamma(1), delta(1), epsilon(1). CF(0) has three main subunits: a, b and c.</text>
</comment>
<dbReference type="GO" id="GO:0045259">
    <property type="term" value="C:proton-transporting ATP synthase complex"/>
    <property type="evidence" value="ECO:0007669"/>
    <property type="project" value="UniProtKB-KW"/>
</dbReference>
<comment type="similarity">
    <text evidence="2 11 12">Belongs to the ATPase epsilon chain family.</text>
</comment>
<comment type="subcellular location">
    <subcellularLocation>
        <location evidence="1">Membrane</location>
        <topology evidence="1">Peripheral membrane protein</topology>
    </subcellularLocation>
    <subcellularLocation>
        <location evidence="11">Plastid</location>
        <location evidence="11">Chloroplast thylakoid membrane</location>
        <topology evidence="11">Peripheral membrane protein</topology>
    </subcellularLocation>
</comment>
<dbReference type="GO" id="GO:0046933">
    <property type="term" value="F:proton-transporting ATP synthase activity, rotational mechanism"/>
    <property type="evidence" value="ECO:0007669"/>
    <property type="project" value="UniProtKB-UniRule"/>
</dbReference>
<dbReference type="GO" id="GO:0005524">
    <property type="term" value="F:ATP binding"/>
    <property type="evidence" value="ECO:0007669"/>
    <property type="project" value="UniProtKB-UniRule"/>
</dbReference>
<evidence type="ECO:0000256" key="12">
    <source>
        <dbReference type="RuleBase" id="RU003655"/>
    </source>
</evidence>
<keyword evidence="13" id="KW-0175">Coiled coil</keyword>
<dbReference type="Gene3D" id="6.10.140.480">
    <property type="match status" value="1"/>
</dbReference>
<evidence type="ECO:0000313" key="16">
    <source>
        <dbReference type="EMBL" id="AIT94131.1"/>
    </source>
</evidence>
<keyword evidence="7 11" id="KW-0793">Thylakoid</keyword>
<evidence type="ECO:0000256" key="9">
    <source>
        <dbReference type="ARBA" id="ARBA00023196"/>
    </source>
</evidence>
<reference evidence="16" key="1">
    <citation type="journal article" date="2014" name="BMC Evol. Biol.">
        <title>Chloroplast phylogenomic analysis resolves deep-level relationships within the green algal class Trebouxiophyceae.</title>
        <authorList>
            <person name="Lemieux C."/>
            <person name="Otis C."/>
            <person name="Turmel M."/>
        </authorList>
    </citation>
    <scope>NUCLEOTIDE SEQUENCE</scope>
</reference>
<keyword evidence="10 11" id="KW-0066">ATP synthesis</keyword>
<keyword evidence="3 11" id="KW-0813">Transport</keyword>
<dbReference type="SUPFAM" id="SSF51344">
    <property type="entry name" value="Epsilon subunit of F1F0-ATP synthase N-terminal domain"/>
    <property type="match status" value="1"/>
</dbReference>
<evidence type="ECO:0000259" key="15">
    <source>
        <dbReference type="Pfam" id="PF02823"/>
    </source>
</evidence>
<dbReference type="InterPro" id="IPR036771">
    <property type="entry name" value="ATPsynth_dsu/esu_N"/>
</dbReference>
<keyword evidence="4 12" id="KW-0934">Plastid</keyword>
<keyword evidence="5 11" id="KW-0375">Hydrogen ion transport</keyword>
<evidence type="ECO:0000256" key="13">
    <source>
        <dbReference type="SAM" id="Coils"/>
    </source>
</evidence>
<evidence type="ECO:0000259" key="14">
    <source>
        <dbReference type="Pfam" id="PF00401"/>
    </source>
</evidence>
<keyword evidence="8 11" id="KW-0472">Membrane</keyword>
<dbReference type="InterPro" id="IPR020546">
    <property type="entry name" value="ATP_synth_F1_dsu/esu_N"/>
</dbReference>
<dbReference type="InterPro" id="IPR020547">
    <property type="entry name" value="ATP_synth_F1_esu_C"/>
</dbReference>
<evidence type="ECO:0000256" key="11">
    <source>
        <dbReference type="HAMAP-Rule" id="MF_00530"/>
    </source>
</evidence>
<feature type="domain" description="ATP synthase epsilon subunit C-terminal" evidence="14">
    <location>
        <begin position="103"/>
        <end position="147"/>
    </location>
</feature>
<dbReference type="Pfam" id="PF00401">
    <property type="entry name" value="ATP-synt_DE"/>
    <property type="match status" value="1"/>
</dbReference>
<evidence type="ECO:0000256" key="3">
    <source>
        <dbReference type="ARBA" id="ARBA00022448"/>
    </source>
</evidence>
<evidence type="ECO:0000256" key="10">
    <source>
        <dbReference type="ARBA" id="ARBA00023310"/>
    </source>
</evidence>
<evidence type="ECO:0000256" key="5">
    <source>
        <dbReference type="ARBA" id="ARBA00022781"/>
    </source>
</evidence>
<dbReference type="GO" id="GO:0009535">
    <property type="term" value="C:chloroplast thylakoid membrane"/>
    <property type="evidence" value="ECO:0007669"/>
    <property type="project" value="UniProtKB-SubCell"/>
</dbReference>
<dbReference type="EMBL" id="KM462870">
    <property type="protein sequence ID" value="AIT94131.1"/>
    <property type="molecule type" value="Genomic_DNA"/>
</dbReference>
<geneLocation type="chloroplast" evidence="16"/>
<evidence type="ECO:0000256" key="8">
    <source>
        <dbReference type="ARBA" id="ARBA00023136"/>
    </source>
</evidence>
<organism evidence="16">
    <name type="scientific">Marsupiomonas sp. NIES 1824</name>
    <dbReference type="NCBI Taxonomy" id="1562198"/>
    <lineage>
        <taxon>Eukaryota</taxon>
        <taxon>Viridiplantae</taxon>
        <taxon>Chlorophyta</taxon>
        <taxon>core chlorophytes</taxon>
        <taxon>Pedinophyceae</taxon>
        <taxon>Marsupiomonadales</taxon>
        <taxon>Marsupiomonadaceae</taxon>
        <taxon>Marsupiomonas</taxon>
    </lineage>
</organism>
<proteinExistence type="inferred from homology"/>
<dbReference type="Pfam" id="PF02823">
    <property type="entry name" value="ATP-synt_DE_N"/>
    <property type="match status" value="1"/>
</dbReference>
<gene>
    <name evidence="11 16" type="primary">atpE</name>
</gene>
<evidence type="ECO:0000256" key="1">
    <source>
        <dbReference type="ARBA" id="ARBA00004170"/>
    </source>
</evidence>
<feature type="coiled-coil region" evidence="13">
    <location>
        <begin position="107"/>
        <end position="134"/>
    </location>
</feature>
<accession>A0A097KLR6</accession>
<keyword evidence="9 11" id="KW-0139">CF(1)</keyword>